<feature type="compositionally biased region" description="Polar residues" evidence="1">
    <location>
        <begin position="1"/>
        <end position="19"/>
    </location>
</feature>
<dbReference type="OrthoDB" id="5383057at2759"/>
<feature type="compositionally biased region" description="Low complexity" evidence="1">
    <location>
        <begin position="45"/>
        <end position="60"/>
    </location>
</feature>
<keyword evidence="3" id="KW-1185">Reference proteome</keyword>
<feature type="region of interest" description="Disordered" evidence="1">
    <location>
        <begin position="1"/>
        <end position="189"/>
    </location>
</feature>
<evidence type="ECO:0000256" key="1">
    <source>
        <dbReference type="SAM" id="MobiDB-lite"/>
    </source>
</evidence>
<dbReference type="AlphaFoldDB" id="A0A4U0TVX1"/>
<feature type="compositionally biased region" description="Gly residues" evidence="1">
    <location>
        <begin position="105"/>
        <end position="114"/>
    </location>
</feature>
<feature type="compositionally biased region" description="Low complexity" evidence="1">
    <location>
        <begin position="152"/>
        <end position="163"/>
    </location>
</feature>
<feature type="compositionally biased region" description="Low complexity" evidence="1">
    <location>
        <begin position="90"/>
        <end position="104"/>
    </location>
</feature>
<sequence>MSSSTGAKNEQPGVVTSDSLAGESVKQGGSFAANSSSREPMGQPSSSTTTNTTDTSGATTLGPAPTADAREATEAWSEGAQLNAGRNLNSGAGATYAATASSGVSGSGGVGGSVGEASQPKGQNLQEGGFSSDAPNASYTADIGGKNDPGRAALGAFEASGAAPSGGAGARDQKVTGEGQFSNLDETSA</sequence>
<dbReference type="Proteomes" id="UP000308549">
    <property type="component" value="Unassembled WGS sequence"/>
</dbReference>
<dbReference type="EMBL" id="NAJL01000028">
    <property type="protein sequence ID" value="TKA26500.1"/>
    <property type="molecule type" value="Genomic_DNA"/>
</dbReference>
<protein>
    <submittedName>
        <fullName evidence="2">Uncharacterized protein</fullName>
    </submittedName>
</protein>
<evidence type="ECO:0000313" key="3">
    <source>
        <dbReference type="Proteomes" id="UP000308549"/>
    </source>
</evidence>
<accession>A0A4U0TVX1</accession>
<feature type="compositionally biased region" description="Polar residues" evidence="1">
    <location>
        <begin position="179"/>
        <end position="189"/>
    </location>
</feature>
<gene>
    <name evidence="2" type="ORF">B0A50_05337</name>
</gene>
<name>A0A4U0TVX1_9PEZI</name>
<evidence type="ECO:0000313" key="2">
    <source>
        <dbReference type="EMBL" id="TKA26500.1"/>
    </source>
</evidence>
<reference evidence="2 3" key="1">
    <citation type="submission" date="2017-03" db="EMBL/GenBank/DDBJ databases">
        <title>Genomes of endolithic fungi from Antarctica.</title>
        <authorList>
            <person name="Coleine C."/>
            <person name="Masonjones S."/>
            <person name="Stajich J.E."/>
        </authorList>
    </citation>
    <scope>NUCLEOTIDE SEQUENCE [LARGE SCALE GENOMIC DNA]</scope>
    <source>
        <strain evidence="2 3">CCFEE 6315</strain>
    </source>
</reference>
<organism evidence="2 3">
    <name type="scientific">Salinomyces thailandicus</name>
    <dbReference type="NCBI Taxonomy" id="706561"/>
    <lineage>
        <taxon>Eukaryota</taxon>
        <taxon>Fungi</taxon>
        <taxon>Dikarya</taxon>
        <taxon>Ascomycota</taxon>
        <taxon>Pezizomycotina</taxon>
        <taxon>Dothideomycetes</taxon>
        <taxon>Dothideomycetidae</taxon>
        <taxon>Mycosphaerellales</taxon>
        <taxon>Teratosphaeriaceae</taxon>
        <taxon>Salinomyces</taxon>
    </lineage>
</organism>
<proteinExistence type="predicted"/>
<comment type="caution">
    <text evidence="2">The sequence shown here is derived from an EMBL/GenBank/DDBJ whole genome shotgun (WGS) entry which is preliminary data.</text>
</comment>